<name>A0A7Y9RUH4_9ACTN</name>
<reference evidence="1 2" key="1">
    <citation type="submission" date="2020-07" db="EMBL/GenBank/DDBJ databases">
        <title>Sequencing the genomes of 1000 actinobacteria strains.</title>
        <authorList>
            <person name="Klenk H.-P."/>
        </authorList>
    </citation>
    <scope>NUCLEOTIDE SEQUENCE [LARGE SCALE GENOMIC DNA]</scope>
    <source>
        <strain evidence="1 2">DSM 24552</strain>
    </source>
</reference>
<protein>
    <recommendedName>
        <fullName evidence="3">EspG family protein</fullName>
    </recommendedName>
</protein>
<dbReference type="RefSeq" id="WP_179517610.1">
    <property type="nucleotide sequence ID" value="NZ_JACCAC010000001.1"/>
</dbReference>
<evidence type="ECO:0000313" key="1">
    <source>
        <dbReference type="EMBL" id="NYG55113.1"/>
    </source>
</evidence>
<accession>A0A7Y9RUH4</accession>
<organism evidence="1 2">
    <name type="scientific">Nocardioides perillae</name>
    <dbReference type="NCBI Taxonomy" id="1119534"/>
    <lineage>
        <taxon>Bacteria</taxon>
        <taxon>Bacillati</taxon>
        <taxon>Actinomycetota</taxon>
        <taxon>Actinomycetes</taxon>
        <taxon>Propionibacteriales</taxon>
        <taxon>Nocardioidaceae</taxon>
        <taxon>Nocardioides</taxon>
    </lineage>
</organism>
<evidence type="ECO:0008006" key="3">
    <source>
        <dbReference type="Google" id="ProtNLM"/>
    </source>
</evidence>
<sequence>MSVIRLGEQEPGLATRRVELGVLGLVALRRAAAYAGLPPLPPDLVVEPSPAEAALAGVDVEAEVARAREALVAQHVVDDDGPVPAVAANLAAVSAAPRRLRLALQGPRRSLVAHHWVDARIAGSLVRDGRRCTLSLFDARQWGDELLAPLPDPAVTDGPRRTGFTVPATSLTTLVALEALPAEGLGQVGLLAGVDPAVVAAVQTWGEQTEAVLHVTVPPVRPDRLPAGLVWFLDRWGWWSARAGHADDGTPAVTVAPARRDDLRRAVASLVTGAWT</sequence>
<dbReference type="EMBL" id="JACCAC010000001">
    <property type="protein sequence ID" value="NYG55113.1"/>
    <property type="molecule type" value="Genomic_DNA"/>
</dbReference>
<keyword evidence="2" id="KW-1185">Reference proteome</keyword>
<comment type="caution">
    <text evidence="1">The sequence shown here is derived from an EMBL/GenBank/DDBJ whole genome shotgun (WGS) entry which is preliminary data.</text>
</comment>
<dbReference type="AlphaFoldDB" id="A0A7Y9RUH4"/>
<dbReference type="Proteomes" id="UP000544110">
    <property type="component" value="Unassembled WGS sequence"/>
</dbReference>
<evidence type="ECO:0000313" key="2">
    <source>
        <dbReference type="Proteomes" id="UP000544110"/>
    </source>
</evidence>
<proteinExistence type="predicted"/>
<gene>
    <name evidence="1" type="ORF">BJ989_001417</name>
</gene>